<keyword evidence="1" id="KW-0328">Glycosyltransferase</keyword>
<reference evidence="4 5" key="1">
    <citation type="submission" date="2012-01" db="EMBL/GenBank/DDBJ databases">
        <title>The Genome Sequence of Scardovia wiggsiae F0424.</title>
        <authorList>
            <consortium name="The Broad Institute Genome Sequencing Platform"/>
            <person name="Earl A."/>
            <person name="Ward D."/>
            <person name="Feldgarden M."/>
            <person name="Gevers D."/>
            <person name="Izard J."/>
            <person name="Ganesan A."/>
            <person name="Baranova O.V."/>
            <person name="Blanton J.M."/>
            <person name="Tanner A.C."/>
            <person name="Mathney J."/>
            <person name="Dewhirst F.E."/>
            <person name="Young S.K."/>
            <person name="Zeng Q."/>
            <person name="Gargeya S."/>
            <person name="Fitzgerald M."/>
            <person name="Haas B."/>
            <person name="Abouelleil A."/>
            <person name="Alvarado L."/>
            <person name="Arachchi H.M."/>
            <person name="Berlin A."/>
            <person name="Chapman S.B."/>
            <person name="Gearin G."/>
            <person name="Goldberg J."/>
            <person name="Griggs A."/>
            <person name="Gujja S."/>
            <person name="Hansen M."/>
            <person name="Heiman D."/>
            <person name="Howarth C."/>
            <person name="Larimer J."/>
            <person name="Lui A."/>
            <person name="MacDonald P.J.P."/>
            <person name="McCowen C."/>
            <person name="Montmayeur A."/>
            <person name="Murphy C."/>
            <person name="Neiman D."/>
            <person name="Pearson M."/>
            <person name="Priest M."/>
            <person name="Roberts A."/>
            <person name="Saif S."/>
            <person name="Shea T."/>
            <person name="Sisk P."/>
            <person name="Stolte C."/>
            <person name="Sykes S."/>
            <person name="Wortman J."/>
            <person name="Nusbaum C."/>
            <person name="Birren B."/>
        </authorList>
    </citation>
    <scope>NUCLEOTIDE SEQUENCE [LARGE SCALE GENOMIC DNA]</scope>
    <source>
        <strain evidence="4 5">F0424</strain>
    </source>
</reference>
<dbReference type="STRING" id="857290.HMPREF9156_00204"/>
<dbReference type="SUPFAM" id="SSF53756">
    <property type="entry name" value="UDP-Glycosyltransferase/glycogen phosphorylase"/>
    <property type="match status" value="1"/>
</dbReference>
<gene>
    <name evidence="4" type="ORF">HMPREF9156_00204</name>
</gene>
<dbReference type="HOGENOM" id="CLU_009583_2_1_11"/>
<evidence type="ECO:0000259" key="3">
    <source>
        <dbReference type="Pfam" id="PF13439"/>
    </source>
</evidence>
<dbReference type="InterPro" id="IPR028098">
    <property type="entry name" value="Glyco_trans_4-like_N"/>
</dbReference>
<dbReference type="RefSeq" id="WP_007147272.1">
    <property type="nucleotide sequence ID" value="NZ_AKCI01000001.1"/>
</dbReference>
<organism evidence="4 5">
    <name type="scientific">Scardovia wiggsiae F0424</name>
    <dbReference type="NCBI Taxonomy" id="857290"/>
    <lineage>
        <taxon>Bacteria</taxon>
        <taxon>Bacillati</taxon>
        <taxon>Actinomycetota</taxon>
        <taxon>Actinomycetes</taxon>
        <taxon>Bifidobacteriales</taxon>
        <taxon>Bifidobacteriaceae</taxon>
        <taxon>Scardovia</taxon>
    </lineage>
</organism>
<keyword evidence="2" id="KW-0808">Transferase</keyword>
<comment type="caution">
    <text evidence="4">The sequence shown here is derived from an EMBL/GenBank/DDBJ whole genome shotgun (WGS) entry which is preliminary data.</text>
</comment>
<name>J0D635_9BIFI</name>
<dbReference type="AlphaFoldDB" id="J0D635"/>
<proteinExistence type="predicted"/>
<dbReference type="InterPro" id="IPR050194">
    <property type="entry name" value="Glycosyltransferase_grp1"/>
</dbReference>
<sequence length="411" mass="44798">MVDGSLLREEHSLREELPTAQPLRIGIICPYSFEAPGGVQAHVKDFAEEMISRGHSVSVLAPGRRTKDMPLWVQTTNTSFAFPYNGSVAHISYFGFVGNTVRNWVRQGHFDIIHVHEPEIPSISHKVFFRGFSHPPIVATFHTSFQEYPLALKLFEKYLHDYLKDIDEAVFVSPSAQKIAVHYLDRKIPVHVIPNGIHKNVFVSAQPHAVWQGSRDAPTIGFLGRMKEGRKGFPVFAQAMPAILEEFPHARFLCAGDGKDEAGQVLSALGSGGDGLREHVEFLGRISDSDKAGFYKSLSVYVAPQTGGESFGIVLAEAMAAGCPLVASDLQAFKDVSCNGACAELFPSSDPGKLAEAVCTVLKDDARRSSMVRAGMARSDDFDWATVTDDILSLYYGLAGTGQAAGTSVLR</sequence>
<accession>J0D635</accession>
<dbReference type="GO" id="GO:0016757">
    <property type="term" value="F:glycosyltransferase activity"/>
    <property type="evidence" value="ECO:0007669"/>
    <property type="project" value="UniProtKB-KW"/>
</dbReference>
<evidence type="ECO:0000256" key="1">
    <source>
        <dbReference type="ARBA" id="ARBA00022676"/>
    </source>
</evidence>
<dbReference type="GO" id="GO:1901137">
    <property type="term" value="P:carbohydrate derivative biosynthetic process"/>
    <property type="evidence" value="ECO:0007669"/>
    <property type="project" value="UniProtKB-ARBA"/>
</dbReference>
<evidence type="ECO:0000256" key="2">
    <source>
        <dbReference type="ARBA" id="ARBA00022679"/>
    </source>
</evidence>
<dbReference type="eggNOG" id="COG0438">
    <property type="taxonomic scope" value="Bacteria"/>
</dbReference>
<dbReference type="CDD" id="cd03801">
    <property type="entry name" value="GT4_PimA-like"/>
    <property type="match status" value="1"/>
</dbReference>
<dbReference type="OrthoDB" id="5240531at2"/>
<evidence type="ECO:0000313" key="4">
    <source>
        <dbReference type="EMBL" id="EJD65440.1"/>
    </source>
</evidence>
<dbReference type="PANTHER" id="PTHR45947:SF3">
    <property type="entry name" value="SULFOQUINOVOSYL TRANSFERASE SQD2"/>
    <property type="match status" value="1"/>
</dbReference>
<dbReference type="Pfam" id="PF13439">
    <property type="entry name" value="Glyco_transf_4"/>
    <property type="match status" value="1"/>
</dbReference>
<feature type="domain" description="Glycosyltransferase subfamily 4-like N-terminal" evidence="3">
    <location>
        <begin position="36"/>
        <end position="198"/>
    </location>
</feature>
<keyword evidence="5" id="KW-1185">Reference proteome</keyword>
<dbReference type="Gene3D" id="3.40.50.2000">
    <property type="entry name" value="Glycogen Phosphorylase B"/>
    <property type="match status" value="2"/>
</dbReference>
<evidence type="ECO:0000313" key="5">
    <source>
        <dbReference type="Proteomes" id="UP000006415"/>
    </source>
</evidence>
<protein>
    <recommendedName>
        <fullName evidence="3">Glycosyltransferase subfamily 4-like N-terminal domain-containing protein</fullName>
    </recommendedName>
</protein>
<dbReference type="Proteomes" id="UP000006415">
    <property type="component" value="Unassembled WGS sequence"/>
</dbReference>
<dbReference type="Pfam" id="PF13692">
    <property type="entry name" value="Glyco_trans_1_4"/>
    <property type="match status" value="1"/>
</dbReference>
<dbReference type="EMBL" id="AGZS01000001">
    <property type="protein sequence ID" value="EJD65440.1"/>
    <property type="molecule type" value="Genomic_DNA"/>
</dbReference>
<dbReference type="PANTHER" id="PTHR45947">
    <property type="entry name" value="SULFOQUINOVOSYL TRANSFERASE SQD2"/>
    <property type="match status" value="1"/>
</dbReference>